<evidence type="ECO:0000313" key="1">
    <source>
        <dbReference type="EMBL" id="KIY48377.1"/>
    </source>
</evidence>
<evidence type="ECO:0000313" key="2">
    <source>
        <dbReference type="Proteomes" id="UP000054144"/>
    </source>
</evidence>
<organism evidence="1 2">
    <name type="scientific">Fistulina hepatica ATCC 64428</name>
    <dbReference type="NCBI Taxonomy" id="1128425"/>
    <lineage>
        <taxon>Eukaryota</taxon>
        <taxon>Fungi</taxon>
        <taxon>Dikarya</taxon>
        <taxon>Basidiomycota</taxon>
        <taxon>Agaricomycotina</taxon>
        <taxon>Agaricomycetes</taxon>
        <taxon>Agaricomycetidae</taxon>
        <taxon>Agaricales</taxon>
        <taxon>Fistulinaceae</taxon>
        <taxon>Fistulina</taxon>
    </lineage>
</organism>
<protein>
    <submittedName>
        <fullName evidence="1">Uncharacterized protein</fullName>
    </submittedName>
</protein>
<sequence length="65" mass="6772">MADHPDRYTCGALPPLGAFSTPSPLSCGLLSVWRSSRSRMLEFGSGNGGHGAGIFVHYCTSAGTK</sequence>
<reference evidence="1 2" key="1">
    <citation type="journal article" date="2015" name="Fungal Genet. Biol.">
        <title>Evolution of novel wood decay mechanisms in Agaricales revealed by the genome sequences of Fistulina hepatica and Cylindrobasidium torrendii.</title>
        <authorList>
            <person name="Floudas D."/>
            <person name="Held B.W."/>
            <person name="Riley R."/>
            <person name="Nagy L.G."/>
            <person name="Koehler G."/>
            <person name="Ransdell A.S."/>
            <person name="Younus H."/>
            <person name="Chow J."/>
            <person name="Chiniquy J."/>
            <person name="Lipzen A."/>
            <person name="Tritt A."/>
            <person name="Sun H."/>
            <person name="Haridas S."/>
            <person name="LaButti K."/>
            <person name="Ohm R.A."/>
            <person name="Kues U."/>
            <person name="Blanchette R.A."/>
            <person name="Grigoriev I.V."/>
            <person name="Minto R.E."/>
            <person name="Hibbett D.S."/>
        </authorList>
    </citation>
    <scope>NUCLEOTIDE SEQUENCE [LARGE SCALE GENOMIC DNA]</scope>
    <source>
        <strain evidence="1 2">ATCC 64428</strain>
    </source>
</reference>
<keyword evidence="2" id="KW-1185">Reference proteome</keyword>
<name>A0A0D7ABL3_9AGAR</name>
<dbReference type="EMBL" id="KN881836">
    <property type="protein sequence ID" value="KIY48377.1"/>
    <property type="molecule type" value="Genomic_DNA"/>
</dbReference>
<dbReference type="Proteomes" id="UP000054144">
    <property type="component" value="Unassembled WGS sequence"/>
</dbReference>
<dbReference type="AlphaFoldDB" id="A0A0D7ABL3"/>
<proteinExistence type="predicted"/>
<gene>
    <name evidence="1" type="ORF">FISHEDRAFT_73708</name>
</gene>
<accession>A0A0D7ABL3</accession>